<dbReference type="EC" id="2.7.11.1" evidence="1"/>
<evidence type="ECO:0000256" key="3">
    <source>
        <dbReference type="ARBA" id="ARBA00022679"/>
    </source>
</evidence>
<feature type="region of interest" description="Disordered" evidence="9">
    <location>
        <begin position="69"/>
        <end position="134"/>
    </location>
</feature>
<keyword evidence="6" id="KW-0067">ATP-binding</keyword>
<feature type="transmembrane region" description="Helical" evidence="10">
    <location>
        <begin position="232"/>
        <end position="256"/>
    </location>
</feature>
<comment type="catalytic activity">
    <reaction evidence="8">
        <text>L-seryl-[protein] + ATP = O-phospho-L-seryl-[protein] + ADP + H(+)</text>
        <dbReference type="Rhea" id="RHEA:17989"/>
        <dbReference type="Rhea" id="RHEA-COMP:9863"/>
        <dbReference type="Rhea" id="RHEA-COMP:11604"/>
        <dbReference type="ChEBI" id="CHEBI:15378"/>
        <dbReference type="ChEBI" id="CHEBI:29999"/>
        <dbReference type="ChEBI" id="CHEBI:30616"/>
        <dbReference type="ChEBI" id="CHEBI:83421"/>
        <dbReference type="ChEBI" id="CHEBI:456216"/>
        <dbReference type="EC" id="2.7.11.1"/>
    </reaction>
</comment>
<evidence type="ECO:0000256" key="10">
    <source>
        <dbReference type="SAM" id="Phobius"/>
    </source>
</evidence>
<evidence type="ECO:0000256" key="9">
    <source>
        <dbReference type="SAM" id="MobiDB-lite"/>
    </source>
</evidence>
<evidence type="ECO:0000256" key="6">
    <source>
        <dbReference type="ARBA" id="ARBA00022840"/>
    </source>
</evidence>
<evidence type="ECO:0000313" key="11">
    <source>
        <dbReference type="Proteomes" id="UP000694865"/>
    </source>
</evidence>
<keyword evidence="10" id="KW-0472">Membrane</keyword>
<keyword evidence="10" id="KW-1133">Transmembrane helix</keyword>
<keyword evidence="3" id="KW-0808">Transferase</keyword>
<evidence type="ECO:0000256" key="5">
    <source>
        <dbReference type="ARBA" id="ARBA00022777"/>
    </source>
</evidence>
<name>A0ABM0MBE3_SACKO</name>
<organism evidence="11 12">
    <name type="scientific">Saccoglossus kowalevskii</name>
    <name type="common">Acorn worm</name>
    <dbReference type="NCBI Taxonomy" id="10224"/>
    <lineage>
        <taxon>Eukaryota</taxon>
        <taxon>Metazoa</taxon>
        <taxon>Hemichordata</taxon>
        <taxon>Enteropneusta</taxon>
        <taxon>Harrimaniidae</taxon>
        <taxon>Saccoglossus</taxon>
    </lineage>
</organism>
<evidence type="ECO:0000313" key="12">
    <source>
        <dbReference type="RefSeq" id="XP_006817334.1"/>
    </source>
</evidence>
<dbReference type="PANTHER" id="PTHR44899">
    <property type="entry name" value="CAMK FAMILY PROTEIN KINASE"/>
    <property type="match status" value="1"/>
</dbReference>
<feature type="region of interest" description="Disordered" evidence="9">
    <location>
        <begin position="174"/>
        <end position="215"/>
    </location>
</feature>
<feature type="compositionally biased region" description="Low complexity" evidence="9">
    <location>
        <begin position="202"/>
        <end position="212"/>
    </location>
</feature>
<evidence type="ECO:0000256" key="7">
    <source>
        <dbReference type="ARBA" id="ARBA00047899"/>
    </source>
</evidence>
<dbReference type="Proteomes" id="UP000694865">
    <property type="component" value="Unplaced"/>
</dbReference>
<reference evidence="12" key="1">
    <citation type="submission" date="2025-08" db="UniProtKB">
        <authorList>
            <consortium name="RefSeq"/>
        </authorList>
    </citation>
    <scope>IDENTIFICATION</scope>
    <source>
        <tissue evidence="12">Testes</tissue>
    </source>
</reference>
<accession>A0ABM0MBE3</accession>
<keyword evidence="2" id="KW-0723">Serine/threonine-protein kinase</keyword>
<feature type="compositionally biased region" description="Gly residues" evidence="9">
    <location>
        <begin position="186"/>
        <end position="201"/>
    </location>
</feature>
<evidence type="ECO:0000256" key="4">
    <source>
        <dbReference type="ARBA" id="ARBA00022741"/>
    </source>
</evidence>
<keyword evidence="5" id="KW-0418">Kinase</keyword>
<dbReference type="GeneID" id="102808452"/>
<keyword evidence="4" id="KW-0547">Nucleotide-binding</keyword>
<dbReference type="PANTHER" id="PTHR44899:SF3">
    <property type="entry name" value="SERINE_THREONINE-PROTEIN KINASE NEK1"/>
    <property type="match status" value="1"/>
</dbReference>
<protein>
    <recommendedName>
        <fullName evidence="1">non-specific serine/threonine protein kinase</fullName>
        <ecNumber evidence="1">2.7.11.1</ecNumber>
    </recommendedName>
</protein>
<comment type="catalytic activity">
    <reaction evidence="7">
        <text>L-threonyl-[protein] + ATP = O-phospho-L-threonyl-[protein] + ADP + H(+)</text>
        <dbReference type="Rhea" id="RHEA:46608"/>
        <dbReference type="Rhea" id="RHEA-COMP:11060"/>
        <dbReference type="Rhea" id="RHEA-COMP:11605"/>
        <dbReference type="ChEBI" id="CHEBI:15378"/>
        <dbReference type="ChEBI" id="CHEBI:30013"/>
        <dbReference type="ChEBI" id="CHEBI:30616"/>
        <dbReference type="ChEBI" id="CHEBI:61977"/>
        <dbReference type="ChEBI" id="CHEBI:456216"/>
        <dbReference type="EC" id="2.7.11.1"/>
    </reaction>
</comment>
<dbReference type="RefSeq" id="XP_006817334.1">
    <property type="nucleotide sequence ID" value="XM_006817271.1"/>
</dbReference>
<keyword evidence="11" id="KW-1185">Reference proteome</keyword>
<evidence type="ECO:0000256" key="2">
    <source>
        <dbReference type="ARBA" id="ARBA00022527"/>
    </source>
</evidence>
<proteinExistence type="predicted"/>
<sequence length="261" mass="29201">MLNGGTGVRVFSSLLFLIRIDYRDRPSITTILKKPFLQKRIEQFLSDAQISDEFSHTVLHRNRPALAARPPVQAVARKPPSNQLRISDPAAKYGVPLARRPVPAAAKRQPIRRSGDNRPKKPPSVPNDSKELERKKKELIEKENARQEKDRQIRQHHIQLLEKQRKARIDKAKEEGGWRNLLDSGSSGGSGGGGGGGGSGSSAGNNNRNGAAPRLDARPDQVKYKFVIFRQAVAVIILVKRSIYLFVLHLSLYIMAYGQWY</sequence>
<dbReference type="InterPro" id="IPR051131">
    <property type="entry name" value="NEK_Ser/Thr_kinase_NIMA"/>
</dbReference>
<keyword evidence="10" id="KW-0812">Transmembrane</keyword>
<evidence type="ECO:0000256" key="8">
    <source>
        <dbReference type="ARBA" id="ARBA00048679"/>
    </source>
</evidence>
<gene>
    <name evidence="12" type="primary">LOC102808452</name>
</gene>
<evidence type="ECO:0000256" key="1">
    <source>
        <dbReference type="ARBA" id="ARBA00012513"/>
    </source>
</evidence>
<feature type="compositionally biased region" description="Low complexity" evidence="9">
    <location>
        <begin position="96"/>
        <end position="108"/>
    </location>
</feature>